<dbReference type="Proteomes" id="UP000095286">
    <property type="component" value="Unplaced"/>
</dbReference>
<organism evidence="1 2">
    <name type="scientific">Rhabditophanes sp. KR3021</name>
    <dbReference type="NCBI Taxonomy" id="114890"/>
    <lineage>
        <taxon>Eukaryota</taxon>
        <taxon>Metazoa</taxon>
        <taxon>Ecdysozoa</taxon>
        <taxon>Nematoda</taxon>
        <taxon>Chromadorea</taxon>
        <taxon>Rhabditida</taxon>
        <taxon>Tylenchina</taxon>
        <taxon>Panagrolaimomorpha</taxon>
        <taxon>Strongyloidoidea</taxon>
        <taxon>Alloionematidae</taxon>
        <taxon>Rhabditophanes</taxon>
    </lineage>
</organism>
<accession>A0AC35TVU6</accession>
<evidence type="ECO:0000313" key="2">
    <source>
        <dbReference type="WBParaSite" id="RSKR_0000488500.1"/>
    </source>
</evidence>
<sequence>MVLLISSFLIVVSCINWNEGVKMPDGEMDFVTGPGSDTDYVEKVRKKREVHNIIPSDGWNHFKANHDREYHGTKDELVHELEFLNKESIIKRHNARYARGETTFLLGPNGYEDLTFEEFQKLHGFKPTVDSLLHTNKVPDVIHDLQVKGMIKSQTNDEPQTRSSQRNKIFCENEPRTQTSLRDYYKQKQAELRATRQKAIEERKAKRTEFVASRKKAIQEAKTKRLGGWQGNYNPFFNNYYTPQYIPEPIPTTPPPPSTHFTPVFQQLVHQEAPPGLPSYKNWTAEGYVNKVRMQGDCGCCYIIAAVQTLEAYVRRKFGYLIELSVQEVIDCWGGGGCDGGQVSSVFEYLKTTGGINTEQSYPFSGEKDTCKAGQSHLVGGFTSFVKLPNGNETALMEALVKYGPISISMYAGLATFQQYKGGVYYDPNCEGKVADHSMLLVAELLHIRNKRMADYIIPSDEWLRYKDIYHKHYANKHTELIHELEFLNKQTIIERHNSRYFRGETTFMLGRNPMEDMTYAEFDHMHGFHPDLVDQFKQEEQMQKYVTKDDRIVSEPLTASSSLPAYVNWTADGLVTPVKDQQKCDCCFIFAAVQALEGYLAKKTGKLVQLSIQEVIDCFPEGTCEDGGVLSHVFDYLQSSNGTSLDDGYSYQAKKGQCHKSSRLSQGTFKEYVKIKYGDEKALEEAVAKYGPVAVSIHSMSSTFQMYKSGVYFEPNCHGKEADHSVLVVGYGTDQAGGDWWLIKNTWGTSWGMNGYMKLSRNKNNHCSIASWPRFIKN</sequence>
<reference evidence="2" key="1">
    <citation type="submission" date="2016-11" db="UniProtKB">
        <authorList>
            <consortium name="WormBaseParasite"/>
        </authorList>
    </citation>
    <scope>IDENTIFICATION</scope>
    <source>
        <strain evidence="2">KR3021</strain>
    </source>
</reference>
<protein>
    <submittedName>
        <fullName evidence="2">Pept_C1 domain-containing protein</fullName>
    </submittedName>
</protein>
<name>A0AC35TVU6_9BILA</name>
<evidence type="ECO:0000313" key="1">
    <source>
        <dbReference type="Proteomes" id="UP000095286"/>
    </source>
</evidence>
<proteinExistence type="predicted"/>
<dbReference type="WBParaSite" id="RSKR_0000488500.1">
    <property type="protein sequence ID" value="RSKR_0000488500.1"/>
    <property type="gene ID" value="RSKR_0000488500"/>
</dbReference>